<feature type="transmembrane region" description="Helical" evidence="8">
    <location>
        <begin position="309"/>
        <end position="329"/>
    </location>
</feature>
<feature type="transmembrane region" description="Helical" evidence="8">
    <location>
        <begin position="141"/>
        <end position="163"/>
    </location>
</feature>
<accession>A0A127F5H4</accession>
<keyword evidence="6 8" id="KW-1133">Transmembrane helix</keyword>
<dbReference type="PROSITE" id="PS50850">
    <property type="entry name" value="MFS"/>
    <property type="match status" value="1"/>
</dbReference>
<feature type="transmembrane region" description="Helical" evidence="8">
    <location>
        <begin position="221"/>
        <end position="245"/>
    </location>
</feature>
<proteinExistence type="inferred from homology"/>
<dbReference type="OrthoDB" id="9764259at2"/>
<reference evidence="10 11" key="1">
    <citation type="submission" date="2015-06" db="EMBL/GenBank/DDBJ databases">
        <title>A Comprehensive Approach to Explore the Metabolic and Phylogenetic Diversity of Bacterial Steroid Degradation in the Environment: Testosterone as an Example.</title>
        <authorList>
            <person name="Yang F.-C."/>
            <person name="Chen Y.-L."/>
            <person name="Yu C.-P."/>
            <person name="Tang S.-L."/>
            <person name="Wang P.-H."/>
            <person name="Ismail W."/>
            <person name="Wang C.-H."/>
            <person name="Yang C.-Y."/>
            <person name="Chiang Y.-R."/>
        </authorList>
    </citation>
    <scope>NUCLEOTIDE SEQUENCE [LARGE SCALE GENOMIC DNA]</scope>
    <source>
        <strain evidence="10 11">DSM 18526</strain>
    </source>
</reference>
<dbReference type="STRING" id="465721.ACG33_00930"/>
<dbReference type="RefSeq" id="WP_066917953.1">
    <property type="nucleotide sequence ID" value="NZ_CP011971.1"/>
</dbReference>
<name>A0A127F5H4_STEDE</name>
<evidence type="ECO:0000256" key="7">
    <source>
        <dbReference type="ARBA" id="ARBA00023136"/>
    </source>
</evidence>
<keyword evidence="7 8" id="KW-0472">Membrane</keyword>
<feature type="transmembrane region" description="Helical" evidence="8">
    <location>
        <begin position="257"/>
        <end position="276"/>
    </location>
</feature>
<comment type="function">
    <text evidence="1">Resistance to tetracycline by an active tetracycline efflux. This is an energy-dependent process that decreases the accumulation of the antibiotic in whole cells. This protein functions as a metal-tetracycline/H(+) antiporter.</text>
</comment>
<gene>
    <name evidence="10" type="ORF">ACG33_00930</name>
</gene>
<protein>
    <submittedName>
        <fullName evidence="10">MFS transporter</fullName>
    </submittedName>
</protein>
<organism evidence="10 11">
    <name type="scientific">Steroidobacter denitrificans</name>
    <dbReference type="NCBI Taxonomy" id="465721"/>
    <lineage>
        <taxon>Bacteria</taxon>
        <taxon>Pseudomonadati</taxon>
        <taxon>Pseudomonadota</taxon>
        <taxon>Gammaproteobacteria</taxon>
        <taxon>Steroidobacterales</taxon>
        <taxon>Steroidobacteraceae</taxon>
        <taxon>Steroidobacter</taxon>
    </lineage>
</organism>
<evidence type="ECO:0000256" key="6">
    <source>
        <dbReference type="ARBA" id="ARBA00022989"/>
    </source>
</evidence>
<dbReference type="CDD" id="cd17388">
    <property type="entry name" value="MFS_TetA"/>
    <property type="match status" value="1"/>
</dbReference>
<dbReference type="PANTHER" id="PTHR23504">
    <property type="entry name" value="MAJOR FACILITATOR SUPERFAMILY DOMAIN-CONTAINING PROTEIN 10"/>
    <property type="match status" value="1"/>
</dbReference>
<evidence type="ECO:0000256" key="3">
    <source>
        <dbReference type="ARBA" id="ARBA00007520"/>
    </source>
</evidence>
<feature type="transmembrane region" description="Helical" evidence="8">
    <location>
        <begin position="108"/>
        <end position="129"/>
    </location>
</feature>
<feature type="transmembrane region" description="Helical" evidence="8">
    <location>
        <begin position="169"/>
        <end position="189"/>
    </location>
</feature>
<dbReference type="EMBL" id="CP011971">
    <property type="protein sequence ID" value="AMN45692.1"/>
    <property type="molecule type" value="Genomic_DNA"/>
</dbReference>
<evidence type="ECO:0000256" key="5">
    <source>
        <dbReference type="ARBA" id="ARBA00022692"/>
    </source>
</evidence>
<dbReference type="PANTHER" id="PTHR23504:SF15">
    <property type="entry name" value="MAJOR FACILITATOR SUPERFAMILY (MFS) PROFILE DOMAIN-CONTAINING PROTEIN"/>
    <property type="match status" value="1"/>
</dbReference>
<evidence type="ECO:0000256" key="4">
    <source>
        <dbReference type="ARBA" id="ARBA00022448"/>
    </source>
</evidence>
<evidence type="ECO:0000256" key="8">
    <source>
        <dbReference type="SAM" id="Phobius"/>
    </source>
</evidence>
<evidence type="ECO:0000256" key="1">
    <source>
        <dbReference type="ARBA" id="ARBA00003279"/>
    </source>
</evidence>
<dbReference type="Gene3D" id="1.20.1250.20">
    <property type="entry name" value="MFS general substrate transporter like domains"/>
    <property type="match status" value="1"/>
</dbReference>
<feature type="transmembrane region" description="Helical" evidence="8">
    <location>
        <begin position="350"/>
        <end position="369"/>
    </location>
</feature>
<dbReference type="InterPro" id="IPR036259">
    <property type="entry name" value="MFS_trans_sf"/>
</dbReference>
<dbReference type="Pfam" id="PF07690">
    <property type="entry name" value="MFS_1"/>
    <property type="match status" value="1"/>
</dbReference>
<evidence type="ECO:0000313" key="10">
    <source>
        <dbReference type="EMBL" id="AMN45692.1"/>
    </source>
</evidence>
<feature type="transmembrane region" description="Helical" evidence="8">
    <location>
        <begin position="288"/>
        <end position="303"/>
    </location>
</feature>
<evidence type="ECO:0000259" key="9">
    <source>
        <dbReference type="PROSITE" id="PS50850"/>
    </source>
</evidence>
<feature type="transmembrane region" description="Helical" evidence="8">
    <location>
        <begin position="381"/>
        <end position="400"/>
    </location>
</feature>
<comment type="similarity">
    <text evidence="3">Belongs to the major facilitator superfamily. TCR/Tet family.</text>
</comment>
<keyword evidence="4" id="KW-0813">Transport</keyword>
<feature type="transmembrane region" description="Helical" evidence="8">
    <location>
        <begin position="50"/>
        <end position="71"/>
    </location>
</feature>
<evidence type="ECO:0000256" key="2">
    <source>
        <dbReference type="ARBA" id="ARBA00004141"/>
    </source>
</evidence>
<dbReference type="InterPro" id="IPR011701">
    <property type="entry name" value="MFS"/>
</dbReference>
<dbReference type="InterPro" id="IPR020846">
    <property type="entry name" value="MFS_dom"/>
</dbReference>
<dbReference type="AlphaFoldDB" id="A0A127F5H4"/>
<keyword evidence="5 8" id="KW-0812">Transmembrane</keyword>
<dbReference type="PROSITE" id="PS00216">
    <property type="entry name" value="SUGAR_TRANSPORT_1"/>
    <property type="match status" value="1"/>
</dbReference>
<dbReference type="SUPFAM" id="SSF103473">
    <property type="entry name" value="MFS general substrate transporter"/>
    <property type="match status" value="1"/>
</dbReference>
<evidence type="ECO:0000313" key="11">
    <source>
        <dbReference type="Proteomes" id="UP000070250"/>
    </source>
</evidence>
<feature type="domain" description="Major facilitator superfamily (MFS) profile" evidence="9">
    <location>
        <begin position="12"/>
        <end position="407"/>
    </location>
</feature>
<dbReference type="Proteomes" id="UP000070250">
    <property type="component" value="Chromosome"/>
</dbReference>
<dbReference type="GO" id="GO:0022857">
    <property type="term" value="F:transmembrane transporter activity"/>
    <property type="evidence" value="ECO:0007669"/>
    <property type="project" value="InterPro"/>
</dbReference>
<dbReference type="InterPro" id="IPR005829">
    <property type="entry name" value="Sugar_transporter_CS"/>
</dbReference>
<dbReference type="KEGG" id="sdf:ACG33_00930"/>
<keyword evidence="11" id="KW-1185">Reference proteome</keyword>
<dbReference type="PRINTS" id="PR01035">
    <property type="entry name" value="TCRTETA"/>
</dbReference>
<dbReference type="PATRIC" id="fig|465721.4.peg.203"/>
<dbReference type="InterPro" id="IPR001958">
    <property type="entry name" value="Tet-R_TetA/multi-R_MdtG-like"/>
</dbReference>
<sequence length="421" mass="44753">MTGPLPAPRRAAFIFIFITVLLDMFAIGVIIPVLPRLIEDFMGGDTARAAITYGVFGTAWALMQFLFSPVLGLLSDRFGRRPVILLSNFGLGLDYVFMALAPSIGWLFIGRLISGVTAASVSTAGAYIADVTPPAQRAARFGMLGAAFGAGFVLGPALGGLLGDIDPRLPFWVAAGLSLTNAMYGLFILPESLSKERRGAFSWRKANPAGALQLLRSHRGLWGLGCIHFLSSLAHVALPSVSVLYMGYRYGWNAQQIGLLLAGVGIGTIIVQGLLVARAVKWLGERRTMLLSLGFGAAGFLVQGIAPNGWWYCIGIVIMSLWGMLNPALQSTMTRLVDSAEQGRLQGANSSVIGIANLIGPLLFTQIFASSIMGHGRWELPGAPFLLATLLLMAAGMLALRVMSNALQTSLDTSRAVGERG</sequence>
<feature type="transmembrane region" description="Helical" evidence="8">
    <location>
        <begin position="83"/>
        <end position="102"/>
    </location>
</feature>
<dbReference type="GO" id="GO:0016020">
    <property type="term" value="C:membrane"/>
    <property type="evidence" value="ECO:0007669"/>
    <property type="project" value="UniProtKB-SubCell"/>
</dbReference>
<comment type="subcellular location">
    <subcellularLocation>
        <location evidence="2">Membrane</location>
        <topology evidence="2">Multi-pass membrane protein</topology>
    </subcellularLocation>
</comment>
<feature type="transmembrane region" description="Helical" evidence="8">
    <location>
        <begin position="12"/>
        <end position="38"/>
    </location>
</feature>